<evidence type="ECO:0000313" key="2">
    <source>
        <dbReference type="Proteomes" id="UP001530293"/>
    </source>
</evidence>
<dbReference type="EMBL" id="JALLBG020000155">
    <property type="protein sequence ID" value="KAL3761227.1"/>
    <property type="molecule type" value="Genomic_DNA"/>
</dbReference>
<organism evidence="1 2">
    <name type="scientific">Discostella pseudostelligera</name>
    <dbReference type="NCBI Taxonomy" id="259834"/>
    <lineage>
        <taxon>Eukaryota</taxon>
        <taxon>Sar</taxon>
        <taxon>Stramenopiles</taxon>
        <taxon>Ochrophyta</taxon>
        <taxon>Bacillariophyta</taxon>
        <taxon>Coscinodiscophyceae</taxon>
        <taxon>Thalassiosirophycidae</taxon>
        <taxon>Stephanodiscales</taxon>
        <taxon>Stephanodiscaceae</taxon>
        <taxon>Discostella</taxon>
    </lineage>
</organism>
<evidence type="ECO:0000313" key="1">
    <source>
        <dbReference type="EMBL" id="KAL3761227.1"/>
    </source>
</evidence>
<dbReference type="Proteomes" id="UP001530293">
    <property type="component" value="Unassembled WGS sequence"/>
</dbReference>
<protein>
    <submittedName>
        <fullName evidence="1">Uncharacterized protein</fullName>
    </submittedName>
</protein>
<gene>
    <name evidence="1" type="ORF">ACHAWU_007044</name>
</gene>
<dbReference type="AlphaFoldDB" id="A0ABD3MGE9"/>
<name>A0ABD3MGE9_9STRA</name>
<comment type="caution">
    <text evidence="1">The sequence shown here is derived from an EMBL/GenBank/DDBJ whole genome shotgun (WGS) entry which is preliminary data.</text>
</comment>
<proteinExistence type="predicted"/>
<keyword evidence="2" id="KW-1185">Reference proteome</keyword>
<sequence length="48" mass="5402">MLAALKLTDNVTNFVLHSASNMKRNRSSSAWVTARLVNTICLIIRRTN</sequence>
<accession>A0ABD3MGE9</accession>
<reference evidence="1 2" key="1">
    <citation type="submission" date="2024-10" db="EMBL/GenBank/DDBJ databases">
        <title>Updated reference genomes for cyclostephanoid diatoms.</title>
        <authorList>
            <person name="Roberts W.R."/>
            <person name="Alverson A.J."/>
        </authorList>
    </citation>
    <scope>NUCLEOTIDE SEQUENCE [LARGE SCALE GENOMIC DNA]</scope>
    <source>
        <strain evidence="1 2">AJA232-27</strain>
    </source>
</reference>